<reference evidence="3" key="1">
    <citation type="submission" date="2021-03" db="EMBL/GenBank/DDBJ databases">
        <title>Complete Genome of Pseudoalteromonas xiamenensis STKMTI.2, a new potential marine bacterium producing anti-Vibrio compounds.</title>
        <authorList>
            <person name="Handayani D.P."/>
            <person name="Isnansetyo A."/>
            <person name="Istiqomah I."/>
            <person name="Jumina J."/>
        </authorList>
    </citation>
    <scope>NUCLEOTIDE SEQUENCE</scope>
    <source>
        <strain evidence="3">STKMTI.2</strain>
        <plasmid evidence="3">unnamed5</plasmid>
    </source>
</reference>
<keyword evidence="1" id="KW-0732">Signal</keyword>
<protein>
    <submittedName>
        <fullName evidence="3">M23 family metallopeptidase</fullName>
    </submittedName>
</protein>
<feature type="signal peptide" evidence="1">
    <location>
        <begin position="1"/>
        <end position="19"/>
    </location>
</feature>
<dbReference type="KEGG" id="pxi:J5O05_18955"/>
<dbReference type="Pfam" id="PF01551">
    <property type="entry name" value="Peptidase_M23"/>
    <property type="match status" value="1"/>
</dbReference>
<dbReference type="InterPro" id="IPR050570">
    <property type="entry name" value="Cell_wall_metabolism_enzyme"/>
</dbReference>
<dbReference type="PANTHER" id="PTHR21666">
    <property type="entry name" value="PEPTIDASE-RELATED"/>
    <property type="match status" value="1"/>
</dbReference>
<feature type="chain" id="PRO_5036827302" evidence="1">
    <location>
        <begin position="20"/>
        <end position="204"/>
    </location>
</feature>
<evidence type="ECO:0000313" key="4">
    <source>
        <dbReference type="Proteomes" id="UP000664904"/>
    </source>
</evidence>
<dbReference type="PANTHER" id="PTHR21666:SF294">
    <property type="entry name" value="PEPTIDASE M23"/>
    <property type="match status" value="1"/>
</dbReference>
<dbReference type="CDD" id="cd12797">
    <property type="entry name" value="M23_peptidase"/>
    <property type="match status" value="1"/>
</dbReference>
<geneLocation type="plasmid" evidence="3 4">
    <name>unnamed5</name>
</geneLocation>
<dbReference type="GO" id="GO:0004222">
    <property type="term" value="F:metalloendopeptidase activity"/>
    <property type="evidence" value="ECO:0007669"/>
    <property type="project" value="TreeGrafter"/>
</dbReference>
<dbReference type="InterPro" id="IPR016047">
    <property type="entry name" value="M23ase_b-sheet_dom"/>
</dbReference>
<dbReference type="Gene3D" id="2.70.70.10">
    <property type="entry name" value="Glucose Permease (Domain IIA)"/>
    <property type="match status" value="1"/>
</dbReference>
<accession>A0A975DM56</accession>
<keyword evidence="4" id="KW-1185">Reference proteome</keyword>
<evidence type="ECO:0000313" key="3">
    <source>
        <dbReference type="EMBL" id="QTH73565.1"/>
    </source>
</evidence>
<proteinExistence type="predicted"/>
<dbReference type="EMBL" id="CP072135">
    <property type="protein sequence ID" value="QTH73565.1"/>
    <property type="molecule type" value="Genomic_DNA"/>
</dbReference>
<dbReference type="Proteomes" id="UP000664904">
    <property type="component" value="Plasmid unnamed5"/>
</dbReference>
<feature type="domain" description="M23ase beta-sheet core" evidence="2">
    <location>
        <begin position="65"/>
        <end position="161"/>
    </location>
</feature>
<dbReference type="InterPro" id="IPR011055">
    <property type="entry name" value="Dup_hybrid_motif"/>
</dbReference>
<organism evidence="3 4">
    <name type="scientific">Pseudoalteromonas xiamenensis</name>
    <dbReference type="NCBI Taxonomy" id="882626"/>
    <lineage>
        <taxon>Bacteria</taxon>
        <taxon>Pseudomonadati</taxon>
        <taxon>Pseudomonadota</taxon>
        <taxon>Gammaproteobacteria</taxon>
        <taxon>Alteromonadales</taxon>
        <taxon>Pseudoalteromonadaceae</taxon>
        <taxon>Pseudoalteromonas</taxon>
    </lineage>
</organism>
<sequence>MKKCLVPAALLAASLSASAAPEIDCAVFPPQATSLYILPYEVGTAWDIYATTEHYRGANQGVGSYAIDFVMPIGTKVLASRNGEVVSIQASFKDGNSEDLKENYVFIKHSDGTVARYFHLRYDGVLVQQGDQVVAGEVIGLSGNTGQSGGPHLHFDVQRCGPNLPPHYNRLPCGQTVPLTFKNTTEHSCGLTTGKKYTALQFNE</sequence>
<evidence type="ECO:0000256" key="1">
    <source>
        <dbReference type="SAM" id="SignalP"/>
    </source>
</evidence>
<gene>
    <name evidence="3" type="ORF">J5O05_18955</name>
</gene>
<name>A0A975DM56_9GAMM</name>
<evidence type="ECO:0000259" key="2">
    <source>
        <dbReference type="Pfam" id="PF01551"/>
    </source>
</evidence>
<dbReference type="RefSeq" id="WP_208845177.1">
    <property type="nucleotide sequence ID" value="NZ_CP072135.1"/>
</dbReference>
<keyword evidence="3" id="KW-0614">Plasmid</keyword>
<dbReference type="SUPFAM" id="SSF51261">
    <property type="entry name" value="Duplicated hybrid motif"/>
    <property type="match status" value="1"/>
</dbReference>
<dbReference type="AlphaFoldDB" id="A0A975DM56"/>